<keyword evidence="4" id="KW-0238">DNA-binding</keyword>
<keyword evidence="3" id="KW-0677">Repeat</keyword>
<dbReference type="InterPro" id="IPR036390">
    <property type="entry name" value="WH_DNA-bd_sf"/>
</dbReference>
<dbReference type="GO" id="GO:0043565">
    <property type="term" value="F:sequence-specific DNA binding"/>
    <property type="evidence" value="ECO:0007669"/>
    <property type="project" value="InterPro"/>
</dbReference>
<keyword evidence="10" id="KW-1185">Reference proteome</keyword>
<accession>A0A6A3BTT6</accession>
<evidence type="ECO:0000256" key="2">
    <source>
        <dbReference type="ARBA" id="ARBA00007626"/>
    </source>
</evidence>
<keyword evidence="7" id="KW-0175">Coiled coil</keyword>
<comment type="similarity">
    <text evidence="2">Belongs to the PPR family. P subfamily.</text>
</comment>
<feature type="coiled-coil region" evidence="7">
    <location>
        <begin position="141"/>
        <end position="168"/>
    </location>
</feature>
<evidence type="ECO:0000313" key="10">
    <source>
        <dbReference type="Proteomes" id="UP000436088"/>
    </source>
</evidence>
<evidence type="ECO:0000256" key="1">
    <source>
        <dbReference type="ARBA" id="ARBA00004123"/>
    </source>
</evidence>
<dbReference type="InterPro" id="IPR002885">
    <property type="entry name" value="PPR_rpt"/>
</dbReference>
<evidence type="ECO:0000256" key="5">
    <source>
        <dbReference type="ARBA" id="ARBA00023242"/>
    </source>
</evidence>
<evidence type="ECO:0000256" key="4">
    <source>
        <dbReference type="ARBA" id="ARBA00023125"/>
    </source>
</evidence>
<dbReference type="AlphaFoldDB" id="A0A6A3BTT6"/>
<evidence type="ECO:0000313" key="9">
    <source>
        <dbReference type="EMBL" id="KAE8719945.1"/>
    </source>
</evidence>
<dbReference type="Pfam" id="PF00447">
    <property type="entry name" value="HSF_DNA-bind"/>
    <property type="match status" value="1"/>
</dbReference>
<dbReference type="SUPFAM" id="SSF46785">
    <property type="entry name" value="Winged helix' DNA-binding domain"/>
    <property type="match status" value="1"/>
</dbReference>
<gene>
    <name evidence="9" type="ORF">F3Y22_tig00109924pilonHSYRG00104</name>
</gene>
<dbReference type="EMBL" id="VEPZ02000779">
    <property type="protein sequence ID" value="KAE8719945.1"/>
    <property type="molecule type" value="Genomic_DNA"/>
</dbReference>
<dbReference type="GO" id="GO:0005739">
    <property type="term" value="C:mitochondrion"/>
    <property type="evidence" value="ECO:0007669"/>
    <property type="project" value="TreeGrafter"/>
</dbReference>
<dbReference type="PRINTS" id="PR00056">
    <property type="entry name" value="HSFDOMAIN"/>
</dbReference>
<evidence type="ECO:0000256" key="6">
    <source>
        <dbReference type="RuleBase" id="RU004020"/>
    </source>
</evidence>
<comment type="subcellular location">
    <subcellularLocation>
        <location evidence="1">Nucleus</location>
    </subcellularLocation>
</comment>
<sequence>MSYYQTSSSPRSKGPAPFLSKTYALLEEEGGAVEDSGGKKIVSWNDEGSGFVVWSPAEFSELTLPRYFKHNNFSSFIRQLNTYEMGIQARQVSERSEANASGDNSKEDGAKRVPCFLEGFLSSDEDHHIMNGIDDEMSVHRQTLMEENQNLRREKVELQTQIAQFKALQIKLLDCVARHTEPTRIARKLALLDLLYKQGQQSTLYSRISPLGSPDKSVVAELEDWPKHGNNIRVGEIQRIIHDLRKRKRFTQALQVSEWMNRKGLCAFSPTEHAVLISKVRGFASAESYFNKLKDQDKTDKTYGAILNCYERQQQTDKSLSHLRKMELGFASTALIYNDIMCLYTNTGQHEKVPDVMREMKENVSPDNFSLTEKAIDALKKSERKLDNKDGTGYNHLISLYASLGDKAEVLRLWGLEKTACKRYINKGFVTMLQSLVKLDELEEAEKVLENGLHEKAEVMLENLLEKGKTTIPNSWGLVAAGYLDKGDKGSVSDTEEFVESLRRTIPVDRKMYHALLKANT</sequence>
<evidence type="ECO:0000256" key="3">
    <source>
        <dbReference type="ARBA" id="ARBA00022737"/>
    </source>
</evidence>
<dbReference type="Pfam" id="PF01535">
    <property type="entry name" value="PPR"/>
    <property type="match status" value="1"/>
</dbReference>
<organism evidence="9 10">
    <name type="scientific">Hibiscus syriacus</name>
    <name type="common">Rose of Sharon</name>
    <dbReference type="NCBI Taxonomy" id="106335"/>
    <lineage>
        <taxon>Eukaryota</taxon>
        <taxon>Viridiplantae</taxon>
        <taxon>Streptophyta</taxon>
        <taxon>Embryophyta</taxon>
        <taxon>Tracheophyta</taxon>
        <taxon>Spermatophyta</taxon>
        <taxon>Magnoliopsida</taxon>
        <taxon>eudicotyledons</taxon>
        <taxon>Gunneridae</taxon>
        <taxon>Pentapetalae</taxon>
        <taxon>rosids</taxon>
        <taxon>malvids</taxon>
        <taxon>Malvales</taxon>
        <taxon>Malvaceae</taxon>
        <taxon>Malvoideae</taxon>
        <taxon>Hibiscus</taxon>
    </lineage>
</organism>
<dbReference type="PANTHER" id="PTHR45717:SF20">
    <property type="entry name" value="OS07G0598500 PROTEIN"/>
    <property type="match status" value="1"/>
</dbReference>
<dbReference type="GO" id="GO:0003729">
    <property type="term" value="F:mRNA binding"/>
    <property type="evidence" value="ECO:0007669"/>
    <property type="project" value="UniProtKB-ARBA"/>
</dbReference>
<dbReference type="InterPro" id="IPR000232">
    <property type="entry name" value="HSF_DNA-bd"/>
</dbReference>
<keyword evidence="5" id="KW-0539">Nucleus</keyword>
<dbReference type="InterPro" id="IPR036388">
    <property type="entry name" value="WH-like_DNA-bd_sf"/>
</dbReference>
<dbReference type="PANTHER" id="PTHR45717">
    <property type="entry name" value="OS12G0527900 PROTEIN"/>
    <property type="match status" value="1"/>
</dbReference>
<name>A0A6A3BTT6_HIBSY</name>
<dbReference type="GO" id="GO:0003700">
    <property type="term" value="F:DNA-binding transcription factor activity"/>
    <property type="evidence" value="ECO:0007669"/>
    <property type="project" value="InterPro"/>
</dbReference>
<comment type="caution">
    <text evidence="9">The sequence shown here is derived from an EMBL/GenBank/DDBJ whole genome shotgun (WGS) entry which is preliminary data.</text>
</comment>
<dbReference type="Proteomes" id="UP000436088">
    <property type="component" value="Unassembled WGS sequence"/>
</dbReference>
<dbReference type="GO" id="GO:0005634">
    <property type="term" value="C:nucleus"/>
    <property type="evidence" value="ECO:0007669"/>
    <property type="project" value="UniProtKB-SubCell"/>
</dbReference>
<dbReference type="InterPro" id="IPR011990">
    <property type="entry name" value="TPR-like_helical_dom_sf"/>
</dbReference>
<dbReference type="SMART" id="SM00415">
    <property type="entry name" value="HSF"/>
    <property type="match status" value="1"/>
</dbReference>
<dbReference type="Gene3D" id="1.25.40.10">
    <property type="entry name" value="Tetratricopeptide repeat domain"/>
    <property type="match status" value="1"/>
</dbReference>
<dbReference type="Gene3D" id="1.10.10.10">
    <property type="entry name" value="Winged helix-like DNA-binding domain superfamily/Winged helix DNA-binding domain"/>
    <property type="match status" value="1"/>
</dbReference>
<protein>
    <submittedName>
        <fullName evidence="9">Glutaredoxin S17</fullName>
    </submittedName>
</protein>
<feature type="domain" description="HSF-type DNA-binding" evidence="8">
    <location>
        <begin position="14"/>
        <end position="179"/>
    </location>
</feature>
<evidence type="ECO:0000256" key="7">
    <source>
        <dbReference type="SAM" id="Coils"/>
    </source>
</evidence>
<proteinExistence type="inferred from homology"/>
<evidence type="ECO:0000259" key="8">
    <source>
        <dbReference type="SMART" id="SM00415"/>
    </source>
</evidence>
<reference evidence="9" key="1">
    <citation type="submission" date="2019-09" db="EMBL/GenBank/DDBJ databases">
        <title>Draft genome information of white flower Hibiscus syriacus.</title>
        <authorList>
            <person name="Kim Y.-M."/>
        </authorList>
    </citation>
    <scope>NUCLEOTIDE SEQUENCE [LARGE SCALE GENOMIC DNA]</scope>
    <source>
        <strain evidence="9">YM2019G1</strain>
    </source>
</reference>
<comment type="similarity">
    <text evidence="6">Belongs to the HSF family.</text>
</comment>